<evidence type="ECO:0000256" key="1">
    <source>
        <dbReference type="ARBA" id="ARBA00022448"/>
    </source>
</evidence>
<dbReference type="InterPro" id="IPR032823">
    <property type="entry name" value="BCA_ABC_TP_C"/>
</dbReference>
<protein>
    <submittedName>
        <fullName evidence="5">ABC transporter ATP-binding protein</fullName>
    </submittedName>
</protein>
<dbReference type="Gene3D" id="3.40.50.300">
    <property type="entry name" value="P-loop containing nucleotide triphosphate hydrolases"/>
    <property type="match status" value="1"/>
</dbReference>
<dbReference type="GO" id="GO:0015188">
    <property type="term" value="F:L-isoleucine transmembrane transporter activity"/>
    <property type="evidence" value="ECO:0007669"/>
    <property type="project" value="TreeGrafter"/>
</dbReference>
<dbReference type="EMBL" id="BLAB01000001">
    <property type="protein sequence ID" value="GER94535.1"/>
    <property type="molecule type" value="Genomic_DNA"/>
</dbReference>
<evidence type="ECO:0000313" key="5">
    <source>
        <dbReference type="EMBL" id="GER94535.1"/>
    </source>
</evidence>
<dbReference type="CDD" id="cd03219">
    <property type="entry name" value="ABC_Mj1267_LivG_branched"/>
    <property type="match status" value="1"/>
</dbReference>
<accession>A0A5J4L2R8</accession>
<evidence type="ECO:0000256" key="2">
    <source>
        <dbReference type="ARBA" id="ARBA00022741"/>
    </source>
</evidence>
<proteinExistence type="predicted"/>
<keyword evidence="3 5" id="KW-0067">ATP-binding</keyword>
<dbReference type="GO" id="GO:1903805">
    <property type="term" value="P:L-valine import across plasma membrane"/>
    <property type="evidence" value="ECO:0007669"/>
    <property type="project" value="TreeGrafter"/>
</dbReference>
<dbReference type="GO" id="GO:0016887">
    <property type="term" value="F:ATP hydrolysis activity"/>
    <property type="evidence" value="ECO:0007669"/>
    <property type="project" value="InterPro"/>
</dbReference>
<keyword evidence="1" id="KW-0813">Transport</keyword>
<comment type="caution">
    <text evidence="5">The sequence shown here is derived from an EMBL/GenBank/DDBJ whole genome shotgun (WGS) entry which is preliminary data.</text>
</comment>
<reference evidence="5" key="1">
    <citation type="submission" date="2019-10" db="EMBL/GenBank/DDBJ databases">
        <title>Metagenomic sequencing of thiosulfate-disproportionating enrichment culture.</title>
        <authorList>
            <person name="Umezawa K."/>
            <person name="Kojima H."/>
            <person name="Fukui M."/>
        </authorList>
    </citation>
    <scope>NUCLEOTIDE SEQUENCE</scope>
    <source>
        <strain evidence="5">45J</strain>
    </source>
</reference>
<dbReference type="Pfam" id="PF00005">
    <property type="entry name" value="ABC_tran"/>
    <property type="match status" value="1"/>
</dbReference>
<keyword evidence="2" id="KW-0547">Nucleotide-binding</keyword>
<name>A0A5J4L2R8_9ZZZZ</name>
<organism evidence="5">
    <name type="scientific">hot springs metagenome</name>
    <dbReference type="NCBI Taxonomy" id="433727"/>
    <lineage>
        <taxon>unclassified sequences</taxon>
        <taxon>metagenomes</taxon>
        <taxon>ecological metagenomes</taxon>
    </lineage>
</organism>
<evidence type="ECO:0000259" key="4">
    <source>
        <dbReference type="PROSITE" id="PS50893"/>
    </source>
</evidence>
<dbReference type="Pfam" id="PF12399">
    <property type="entry name" value="BCA_ABC_TP_C"/>
    <property type="match status" value="1"/>
</dbReference>
<dbReference type="SUPFAM" id="SSF52540">
    <property type="entry name" value="P-loop containing nucleoside triphosphate hydrolases"/>
    <property type="match status" value="1"/>
</dbReference>
<dbReference type="GO" id="GO:0005886">
    <property type="term" value="C:plasma membrane"/>
    <property type="evidence" value="ECO:0007669"/>
    <property type="project" value="TreeGrafter"/>
</dbReference>
<dbReference type="InterPro" id="IPR003439">
    <property type="entry name" value="ABC_transporter-like_ATP-bd"/>
</dbReference>
<dbReference type="InterPro" id="IPR003593">
    <property type="entry name" value="AAA+_ATPase"/>
</dbReference>
<evidence type="ECO:0000256" key="3">
    <source>
        <dbReference type="ARBA" id="ARBA00022840"/>
    </source>
</evidence>
<dbReference type="AlphaFoldDB" id="A0A5J4L2R8"/>
<dbReference type="SMART" id="SM00382">
    <property type="entry name" value="AAA"/>
    <property type="match status" value="1"/>
</dbReference>
<dbReference type="PROSITE" id="PS50893">
    <property type="entry name" value="ABC_TRANSPORTER_2"/>
    <property type="match status" value="1"/>
</dbReference>
<dbReference type="GO" id="GO:0042941">
    <property type="term" value="P:D-alanine transmembrane transport"/>
    <property type="evidence" value="ECO:0007669"/>
    <property type="project" value="TreeGrafter"/>
</dbReference>
<dbReference type="GO" id="GO:0005524">
    <property type="term" value="F:ATP binding"/>
    <property type="evidence" value="ECO:0007669"/>
    <property type="project" value="UniProtKB-KW"/>
</dbReference>
<dbReference type="GO" id="GO:0015192">
    <property type="term" value="F:L-phenylalanine transmembrane transporter activity"/>
    <property type="evidence" value="ECO:0007669"/>
    <property type="project" value="TreeGrafter"/>
</dbReference>
<dbReference type="FunFam" id="3.40.50.300:FF:000421">
    <property type="entry name" value="Branched-chain amino acid ABC transporter ATP-binding protein"/>
    <property type="match status" value="1"/>
</dbReference>
<dbReference type="GO" id="GO:1903806">
    <property type="term" value="P:L-isoleucine import across plasma membrane"/>
    <property type="evidence" value="ECO:0007669"/>
    <property type="project" value="TreeGrafter"/>
</dbReference>
<dbReference type="InterPro" id="IPR051120">
    <property type="entry name" value="ABC_AA/LPS_Transport"/>
</dbReference>
<dbReference type="PANTHER" id="PTHR45772:SF7">
    <property type="entry name" value="AMINO ACID ABC TRANSPORTER ATP-BINDING PROTEIN"/>
    <property type="match status" value="1"/>
</dbReference>
<feature type="domain" description="ABC transporter" evidence="4">
    <location>
        <begin position="4"/>
        <end position="251"/>
    </location>
</feature>
<dbReference type="GO" id="GO:0015808">
    <property type="term" value="P:L-alanine transport"/>
    <property type="evidence" value="ECO:0007669"/>
    <property type="project" value="TreeGrafter"/>
</dbReference>
<sequence>MYILEVRQLTKHFGGIKAIEDVSFKIKEGDIVSIIGPNGAGKTTLFNCLTGIAIPTKGNIYFMNMEISNLPSHKIAELGIARTFQNIRLFSEMTVLENVMVSQHTRVKYGLISAIIRGGNYRNKEQIITEKAFEYLELVGLENYANTMASNLPYGNQRRLEIARALATEAKIILLDEPTAGMNPIETSEVMSLIKKIKELGKTIILIEHDMRLVMNISDRVIVLDHGVKIAEGPPEDVKNDPLVIEAYLGREIY</sequence>
<dbReference type="InterPro" id="IPR027417">
    <property type="entry name" value="P-loop_NTPase"/>
</dbReference>
<dbReference type="PANTHER" id="PTHR45772">
    <property type="entry name" value="CONSERVED COMPONENT OF ABC TRANSPORTER FOR NATURAL AMINO ACIDS-RELATED"/>
    <property type="match status" value="1"/>
</dbReference>
<gene>
    <name evidence="5" type="ORF">A45J_2298</name>
</gene>
<dbReference type="GO" id="GO:0005304">
    <property type="term" value="F:L-valine transmembrane transporter activity"/>
    <property type="evidence" value="ECO:0007669"/>
    <property type="project" value="TreeGrafter"/>
</dbReference>